<dbReference type="CDD" id="cd00093">
    <property type="entry name" value="HTH_XRE"/>
    <property type="match status" value="1"/>
</dbReference>
<dbReference type="Gene3D" id="1.10.260.40">
    <property type="entry name" value="lambda repressor-like DNA-binding domains"/>
    <property type="match status" value="1"/>
</dbReference>
<comment type="caution">
    <text evidence="3">The sequence shown here is derived from an EMBL/GenBank/DDBJ whole genome shotgun (WGS) entry which is preliminary data.</text>
</comment>
<evidence type="ECO:0000256" key="1">
    <source>
        <dbReference type="SAM" id="MobiDB-lite"/>
    </source>
</evidence>
<sequence length="115" mass="12699">MTDNVSKKAENPETEIERLRKVSARSDKESDSLSSLNLAQQQQICELLVSMRKQAGVSLEEMSKRTGISASELWKAEDGSSRASLLGYLADYCTALGKTFTISFDDCEDAGKERN</sequence>
<protein>
    <submittedName>
        <fullName evidence="3">Helix-turn-helix domain-containing protein</fullName>
    </submittedName>
</protein>
<evidence type="ECO:0000259" key="2">
    <source>
        <dbReference type="PROSITE" id="PS50943"/>
    </source>
</evidence>
<accession>A0ABS5UWF7</accession>
<name>A0ABS5UWF7_9BIFI</name>
<dbReference type="InterPro" id="IPR010982">
    <property type="entry name" value="Lambda_DNA-bd_dom_sf"/>
</dbReference>
<evidence type="ECO:0000313" key="4">
    <source>
        <dbReference type="Proteomes" id="UP000711736"/>
    </source>
</evidence>
<organism evidence="3 4">
    <name type="scientific">Bifidobacterium colobi</name>
    <dbReference type="NCBI Taxonomy" id="2809026"/>
    <lineage>
        <taxon>Bacteria</taxon>
        <taxon>Bacillati</taxon>
        <taxon>Actinomycetota</taxon>
        <taxon>Actinomycetes</taxon>
        <taxon>Bifidobacteriales</taxon>
        <taxon>Bifidobacteriaceae</taxon>
        <taxon>Bifidobacterium</taxon>
    </lineage>
</organism>
<feature type="domain" description="HTH cro/C1-type" evidence="2">
    <location>
        <begin position="48"/>
        <end position="107"/>
    </location>
</feature>
<evidence type="ECO:0000313" key="3">
    <source>
        <dbReference type="EMBL" id="MBT1175452.1"/>
    </source>
</evidence>
<feature type="compositionally biased region" description="Basic and acidic residues" evidence="1">
    <location>
        <begin position="1"/>
        <end position="31"/>
    </location>
</feature>
<dbReference type="Pfam" id="PF13560">
    <property type="entry name" value="HTH_31"/>
    <property type="match status" value="1"/>
</dbReference>
<dbReference type="PROSITE" id="PS50943">
    <property type="entry name" value="HTH_CROC1"/>
    <property type="match status" value="1"/>
</dbReference>
<dbReference type="InterPro" id="IPR001387">
    <property type="entry name" value="Cro/C1-type_HTH"/>
</dbReference>
<dbReference type="SUPFAM" id="SSF47413">
    <property type="entry name" value="lambda repressor-like DNA-binding domains"/>
    <property type="match status" value="1"/>
</dbReference>
<keyword evidence="4" id="KW-1185">Reference proteome</keyword>
<reference evidence="3 4" key="1">
    <citation type="journal article" date="2021" name="Environ. Microbiol.">
        <title>Genetic insights into the dark matter of the mammalian gut microbiota through targeted genome reconstruction.</title>
        <authorList>
            <person name="Lugli G.A."/>
            <person name="Alessandri G."/>
            <person name="Milani C."/>
            <person name="Viappiani A."/>
            <person name="Fontana F."/>
            <person name="Tarracchini C."/>
            <person name="Mancabelli L."/>
            <person name="Argentini C."/>
            <person name="Ruiz L."/>
            <person name="Margolles A."/>
            <person name="van Sinderen D."/>
            <person name="Turroni F."/>
            <person name="Ventura M."/>
        </authorList>
    </citation>
    <scope>NUCLEOTIDE SEQUENCE [LARGE SCALE GENOMIC DNA]</scope>
    <source>
        <strain evidence="3 4">LC6</strain>
    </source>
</reference>
<feature type="region of interest" description="Disordered" evidence="1">
    <location>
        <begin position="1"/>
        <end position="34"/>
    </location>
</feature>
<dbReference type="Proteomes" id="UP000711736">
    <property type="component" value="Unassembled WGS sequence"/>
</dbReference>
<dbReference type="EMBL" id="JAFEJU010000005">
    <property type="protein sequence ID" value="MBT1175452.1"/>
    <property type="molecule type" value="Genomic_DNA"/>
</dbReference>
<dbReference type="RefSeq" id="WP_214376671.1">
    <property type="nucleotide sequence ID" value="NZ_JAFEJU010000005.1"/>
</dbReference>
<proteinExistence type="predicted"/>
<gene>
    <name evidence="3" type="ORF">JS530_08085</name>
</gene>